<accession>A0AAV4TKY8</accession>
<reference evidence="1 2" key="1">
    <citation type="submission" date="2021-06" db="EMBL/GenBank/DDBJ databases">
        <title>Caerostris extrusa draft genome.</title>
        <authorList>
            <person name="Kono N."/>
            <person name="Arakawa K."/>
        </authorList>
    </citation>
    <scope>NUCLEOTIDE SEQUENCE [LARGE SCALE GENOMIC DNA]</scope>
</reference>
<proteinExistence type="predicted"/>
<keyword evidence="2" id="KW-1185">Reference proteome</keyword>
<dbReference type="Proteomes" id="UP001054945">
    <property type="component" value="Unassembled WGS sequence"/>
</dbReference>
<evidence type="ECO:0000313" key="1">
    <source>
        <dbReference type="EMBL" id="GIY45447.1"/>
    </source>
</evidence>
<protein>
    <submittedName>
        <fullName evidence="1">Uncharacterized protein</fullName>
    </submittedName>
</protein>
<name>A0AAV4TKY8_CAEEX</name>
<gene>
    <name evidence="1" type="ORF">CEXT_28301</name>
</gene>
<evidence type="ECO:0000313" key="2">
    <source>
        <dbReference type="Proteomes" id="UP001054945"/>
    </source>
</evidence>
<organism evidence="1 2">
    <name type="scientific">Caerostris extrusa</name>
    <name type="common">Bark spider</name>
    <name type="synonym">Caerostris bankana</name>
    <dbReference type="NCBI Taxonomy" id="172846"/>
    <lineage>
        <taxon>Eukaryota</taxon>
        <taxon>Metazoa</taxon>
        <taxon>Ecdysozoa</taxon>
        <taxon>Arthropoda</taxon>
        <taxon>Chelicerata</taxon>
        <taxon>Arachnida</taxon>
        <taxon>Araneae</taxon>
        <taxon>Araneomorphae</taxon>
        <taxon>Entelegynae</taxon>
        <taxon>Araneoidea</taxon>
        <taxon>Araneidae</taxon>
        <taxon>Caerostris</taxon>
    </lineage>
</organism>
<dbReference type="AlphaFoldDB" id="A0AAV4TKY8"/>
<dbReference type="EMBL" id="BPLR01011275">
    <property type="protein sequence ID" value="GIY45447.1"/>
    <property type="molecule type" value="Genomic_DNA"/>
</dbReference>
<sequence>MIPSSLSSKIQDHNTVICSRPLPLRKQLHANSEGDFIDHFKNILECFVLCLAYLSQSKRVKIRFPNVDNRIGT</sequence>
<comment type="caution">
    <text evidence="1">The sequence shown here is derived from an EMBL/GenBank/DDBJ whole genome shotgun (WGS) entry which is preliminary data.</text>
</comment>